<evidence type="ECO:0000313" key="6">
    <source>
        <dbReference type="Proteomes" id="UP001309705"/>
    </source>
</evidence>
<evidence type="ECO:0000256" key="1">
    <source>
        <dbReference type="ARBA" id="ARBA00023015"/>
    </source>
</evidence>
<dbReference type="CDD" id="cd06170">
    <property type="entry name" value="LuxR_C_like"/>
    <property type="match status" value="1"/>
</dbReference>
<keyword evidence="1" id="KW-0805">Transcription regulation</keyword>
<evidence type="ECO:0000256" key="2">
    <source>
        <dbReference type="ARBA" id="ARBA00023125"/>
    </source>
</evidence>
<evidence type="ECO:0000256" key="3">
    <source>
        <dbReference type="ARBA" id="ARBA00023163"/>
    </source>
</evidence>
<protein>
    <submittedName>
        <fullName evidence="5">LuxR C-terminal-related transcriptional regulator</fullName>
    </submittedName>
</protein>
<organism evidence="5 6">
    <name type="scientific">Brenneria populi</name>
    <dbReference type="NCBI Taxonomy" id="1505588"/>
    <lineage>
        <taxon>Bacteria</taxon>
        <taxon>Pseudomonadati</taxon>
        <taxon>Pseudomonadota</taxon>
        <taxon>Gammaproteobacteria</taxon>
        <taxon>Enterobacterales</taxon>
        <taxon>Pectobacteriaceae</taxon>
        <taxon>Brenneria</taxon>
    </lineage>
</organism>
<feature type="domain" description="HTH luxR-type" evidence="4">
    <location>
        <begin position="123"/>
        <end position="188"/>
    </location>
</feature>
<dbReference type="InterPro" id="IPR000792">
    <property type="entry name" value="Tscrpt_reg_LuxR_C"/>
</dbReference>
<dbReference type="SUPFAM" id="SSF46894">
    <property type="entry name" value="C-terminal effector domain of the bipartite response regulators"/>
    <property type="match status" value="1"/>
</dbReference>
<keyword evidence="6" id="KW-1185">Reference proteome</keyword>
<dbReference type="InterPro" id="IPR036388">
    <property type="entry name" value="WH-like_DNA-bd_sf"/>
</dbReference>
<proteinExistence type="predicted"/>
<keyword evidence="3" id="KW-0804">Transcription</keyword>
<sequence>MLLYTDNNFIGYSIYNYLISMNKKVNCLCFSKLNIIQPSNIGRLIFLNTISKNISSAEAISLLNKNRSLLSHSTVVLIVRSEISNICSELIRLDNPLILTEKSSLAEFAAVINKYRSYIDSYAPRINKKLTMRERQVLELIVAKYSGKKIAHALNIEYKTVHSHKMNILNKLRIHNSMELNKTIVKIIN</sequence>
<dbReference type="PANTHER" id="PTHR44688:SF16">
    <property type="entry name" value="DNA-BINDING TRANSCRIPTIONAL ACTIVATOR DEVR_DOSR"/>
    <property type="match status" value="1"/>
</dbReference>
<evidence type="ECO:0000313" key="5">
    <source>
        <dbReference type="EMBL" id="MEC5343930.1"/>
    </source>
</evidence>
<reference evidence="5 6" key="1">
    <citation type="journal article" date="2017" name="Int. J. Syst. Evol. Microbiol.">
        <title>Brenneria populi subsp. brevivirga subsp. nov. isolated from symptomatic bark of Populus x euramericana canker, and description of Brenneria populi subsp. populi subsp. nov.</title>
        <authorList>
            <person name="Zheng M.H."/>
            <person name="Piao C.G."/>
            <person name="Xue H."/>
            <person name="Guo M.W."/>
            <person name="Li Y."/>
        </authorList>
    </citation>
    <scope>NUCLEOTIDE SEQUENCE [LARGE SCALE GENOMIC DNA]</scope>
    <source>
        <strain evidence="5 6">D9-5</strain>
    </source>
</reference>
<dbReference type="PROSITE" id="PS50043">
    <property type="entry name" value="HTH_LUXR_2"/>
    <property type="match status" value="1"/>
</dbReference>
<keyword evidence="2" id="KW-0238">DNA-binding</keyword>
<dbReference type="Pfam" id="PF00196">
    <property type="entry name" value="GerE"/>
    <property type="match status" value="1"/>
</dbReference>
<dbReference type="Gene3D" id="1.10.10.10">
    <property type="entry name" value="Winged helix-like DNA-binding domain superfamily/Winged helix DNA-binding domain"/>
    <property type="match status" value="1"/>
</dbReference>
<evidence type="ECO:0000259" key="4">
    <source>
        <dbReference type="PROSITE" id="PS50043"/>
    </source>
</evidence>
<dbReference type="PANTHER" id="PTHR44688">
    <property type="entry name" value="DNA-BINDING TRANSCRIPTIONAL ACTIVATOR DEVR_DOSR"/>
    <property type="match status" value="1"/>
</dbReference>
<dbReference type="RefSeq" id="WP_327618819.1">
    <property type="nucleotide sequence ID" value="NZ_JAYWTM010000015.1"/>
</dbReference>
<dbReference type="Proteomes" id="UP001309705">
    <property type="component" value="Unassembled WGS sequence"/>
</dbReference>
<dbReference type="InterPro" id="IPR016032">
    <property type="entry name" value="Sig_transdc_resp-reg_C-effctor"/>
</dbReference>
<accession>A0ABU6JTN0</accession>
<gene>
    <name evidence="5" type="ORF">VSX58_15150</name>
</gene>
<dbReference type="PRINTS" id="PR00038">
    <property type="entry name" value="HTHLUXR"/>
</dbReference>
<name>A0ABU6JTN0_9GAMM</name>
<dbReference type="EMBL" id="JAYWTM010000015">
    <property type="protein sequence ID" value="MEC5343930.1"/>
    <property type="molecule type" value="Genomic_DNA"/>
</dbReference>
<dbReference type="SMART" id="SM00421">
    <property type="entry name" value="HTH_LUXR"/>
    <property type="match status" value="1"/>
</dbReference>
<comment type="caution">
    <text evidence="5">The sequence shown here is derived from an EMBL/GenBank/DDBJ whole genome shotgun (WGS) entry which is preliminary data.</text>
</comment>